<evidence type="ECO:0000313" key="5">
    <source>
        <dbReference type="EMBL" id="KAI2661485.1"/>
    </source>
</evidence>
<dbReference type="InterPro" id="IPR016186">
    <property type="entry name" value="C-type_lectin-like/link_sf"/>
</dbReference>
<dbReference type="EMBL" id="JACTAM010000008">
    <property type="protein sequence ID" value="KAI2661485.1"/>
    <property type="molecule type" value="Genomic_DNA"/>
</dbReference>
<dbReference type="PANTHER" id="PTHR45710:SF26">
    <property type="entry name" value="RH26557P"/>
    <property type="match status" value="1"/>
</dbReference>
<keyword evidence="6" id="KW-1185">Reference proteome</keyword>
<dbReference type="SMART" id="SM00034">
    <property type="entry name" value="CLECT"/>
    <property type="match status" value="2"/>
</dbReference>
<feature type="transmembrane region" description="Helical" evidence="3">
    <location>
        <begin position="20"/>
        <end position="44"/>
    </location>
</feature>
<keyword evidence="2" id="KW-0430">Lectin</keyword>
<evidence type="ECO:0000256" key="3">
    <source>
        <dbReference type="SAM" id="Phobius"/>
    </source>
</evidence>
<dbReference type="CDD" id="cd03590">
    <property type="entry name" value="CLECT_DC-SIGN_like"/>
    <property type="match status" value="1"/>
</dbReference>
<feature type="transmembrane region" description="Helical" evidence="3">
    <location>
        <begin position="256"/>
        <end position="275"/>
    </location>
</feature>
<name>A0ABQ8MFR4_LABRO</name>
<reference evidence="5 6" key="1">
    <citation type="submission" date="2022-01" db="EMBL/GenBank/DDBJ databases">
        <title>A high-quality chromosome-level genome assembly of rohu carp, Labeo rohita.</title>
        <authorList>
            <person name="Arick M.A. II"/>
            <person name="Hsu C.-Y."/>
            <person name="Magbanua Z."/>
            <person name="Pechanova O."/>
            <person name="Grover C."/>
            <person name="Miller E."/>
            <person name="Thrash A."/>
            <person name="Ezzel L."/>
            <person name="Alam S."/>
            <person name="Benzie J."/>
            <person name="Hamilton M."/>
            <person name="Karsi A."/>
            <person name="Lawrence M.L."/>
            <person name="Peterson D.G."/>
        </authorList>
    </citation>
    <scope>NUCLEOTIDE SEQUENCE [LARGE SCALE GENOMIC DNA]</scope>
    <source>
        <strain evidence="6">BAU-BD-2019</strain>
        <tissue evidence="5">Blood</tissue>
    </source>
</reference>
<keyword evidence="3" id="KW-0812">Transmembrane</keyword>
<feature type="domain" description="C-type lectin" evidence="4">
    <location>
        <begin position="312"/>
        <end position="435"/>
    </location>
</feature>
<keyword evidence="3" id="KW-1133">Transmembrane helix</keyword>
<dbReference type="InterPro" id="IPR016187">
    <property type="entry name" value="CTDL_fold"/>
</dbReference>
<dbReference type="SUPFAM" id="SSF56436">
    <property type="entry name" value="C-type lectin-like"/>
    <property type="match status" value="2"/>
</dbReference>
<dbReference type="PANTHER" id="PTHR45710">
    <property type="entry name" value="C-TYPE LECTIN DOMAIN-CONTAINING PROTEIN 180"/>
    <property type="match status" value="1"/>
</dbReference>
<comment type="subcellular location">
    <subcellularLocation>
        <location evidence="1">Cell membrane</location>
        <topology evidence="1">Single-pass type II membrane protein</topology>
    </subcellularLocation>
</comment>
<evidence type="ECO:0000256" key="1">
    <source>
        <dbReference type="ARBA" id="ARBA00004401"/>
    </source>
</evidence>
<proteinExistence type="predicted"/>
<comment type="caution">
    <text evidence="5">The sequence shown here is derived from an EMBL/GenBank/DDBJ whole genome shotgun (WGS) entry which is preliminary data.</text>
</comment>
<dbReference type="PROSITE" id="PS50041">
    <property type="entry name" value="C_TYPE_LECTIN_2"/>
    <property type="match status" value="2"/>
</dbReference>
<evidence type="ECO:0000256" key="2">
    <source>
        <dbReference type="ARBA" id="ARBA00022734"/>
    </source>
</evidence>
<dbReference type="Pfam" id="PF00059">
    <property type="entry name" value="Lectin_C"/>
    <property type="match status" value="2"/>
</dbReference>
<dbReference type="Proteomes" id="UP000830375">
    <property type="component" value="Unassembled WGS sequence"/>
</dbReference>
<evidence type="ECO:0000259" key="4">
    <source>
        <dbReference type="PROSITE" id="PS50041"/>
    </source>
</evidence>
<sequence>MMWREILTGWIPSTTKASKVACVMFTVLLLFSFLVIGIVTGLNFKKHSQEDQTRGLLSDDVTPIPFQYKGDKGLCSDGWVSNKNSCYLITSVYGTWDLSESLCNRHGAHLMVEFISRVVQKRTDYWIGLKRDKTGQWFWVNGDNYHSTPHFWDENQPAHWDMESCVHLKGSDTARRKLMHDADCHSERYHICERKLEKGILTENSHQDTDCNREGRANRNNMESISYDRFTSPEAEINHTGQKYFFESGRQNRKMYILYGILVLYVFILTLAVGIKISQVSQDVSNVRLSLETLKAPKTVPLGPCQENWVFYKDSCYFHSASKKNWQNAEKNCVEKGSHLVVVNNLAELDFLSSILKLSDSYWMGLVEKEEGKWTWVDGTDFKSTEPLWDIGQPDDWDFRVNGEDCGQLHARVTVGSRRLWNDADCTLSYPYICEGKPKRH</sequence>
<feature type="domain" description="C-type lectin" evidence="4">
    <location>
        <begin position="82"/>
        <end position="193"/>
    </location>
</feature>
<keyword evidence="3" id="KW-0472">Membrane</keyword>
<protein>
    <submittedName>
        <fullName evidence="5">C-type lectin domain family 10 member A</fullName>
    </submittedName>
</protein>
<organism evidence="5 6">
    <name type="scientific">Labeo rohita</name>
    <name type="common">Indian major carp</name>
    <name type="synonym">Cyprinus rohita</name>
    <dbReference type="NCBI Taxonomy" id="84645"/>
    <lineage>
        <taxon>Eukaryota</taxon>
        <taxon>Metazoa</taxon>
        <taxon>Chordata</taxon>
        <taxon>Craniata</taxon>
        <taxon>Vertebrata</taxon>
        <taxon>Euteleostomi</taxon>
        <taxon>Actinopterygii</taxon>
        <taxon>Neopterygii</taxon>
        <taxon>Teleostei</taxon>
        <taxon>Ostariophysi</taxon>
        <taxon>Cypriniformes</taxon>
        <taxon>Cyprinidae</taxon>
        <taxon>Labeoninae</taxon>
        <taxon>Labeonini</taxon>
        <taxon>Labeo</taxon>
    </lineage>
</organism>
<accession>A0ABQ8MFR4</accession>
<dbReference type="Gene3D" id="3.10.100.10">
    <property type="entry name" value="Mannose-Binding Protein A, subunit A"/>
    <property type="match status" value="2"/>
</dbReference>
<dbReference type="InterPro" id="IPR001304">
    <property type="entry name" value="C-type_lectin-like"/>
</dbReference>
<evidence type="ECO:0000313" key="6">
    <source>
        <dbReference type="Proteomes" id="UP000830375"/>
    </source>
</evidence>
<dbReference type="InterPro" id="IPR033989">
    <property type="entry name" value="CD209-like_CTLD"/>
</dbReference>
<gene>
    <name evidence="5" type="ORF">H4Q32_007090</name>
</gene>
<dbReference type="InterPro" id="IPR050828">
    <property type="entry name" value="C-type_lectin/matrix_domain"/>
</dbReference>